<dbReference type="RefSeq" id="WP_172434047.1">
    <property type="nucleotide sequence ID" value="NZ_AP022642.1"/>
</dbReference>
<proteinExistence type="inferred from homology"/>
<dbReference type="Pfam" id="PF03573">
    <property type="entry name" value="OprD"/>
    <property type="match status" value="1"/>
</dbReference>
<dbReference type="GO" id="GO:0016020">
    <property type="term" value="C:membrane"/>
    <property type="evidence" value="ECO:0007669"/>
    <property type="project" value="InterPro"/>
</dbReference>
<sequence>MNTPRLARAALLLSGITATPLMAADSPEGFLEGSRLQLNQRNFYFHRNLLNNPGGQNYREEWAHGFTLDYQSGYTQGTVGFGLDAYANLGLKLDSNRTRTGTDLLPVDSRGRPEDSQAEIGGALKLRVSRTELKYGSQAPMNPVFGTGNARLFAPMPIGLSLGSREVENLLLEAGHFTAGNDGNSTNRDGALKALFAQVETRRADYLGGQWAPSDATHLSAYASRYEDIWRQYYLGAGQRLDLADQQSLTLDASLYRTLDQGRSLAGRIDTTAWSASARYRVGAHALTLAHQRVNGDQPFDYLGFDRQPGTSIYLANSVQVLDFNAPNERSWQVRYDLDFALFGVPGLSFMSRYIRGDHIDDSHRSSPSAYQRYGEAGKRWERDIELGYVVQGGSAKDLSIRLRQASIRSTAQVGRADTADNNELRVIIDYPLQLL</sequence>
<evidence type="ECO:0000256" key="4">
    <source>
        <dbReference type="SAM" id="SignalP"/>
    </source>
</evidence>
<reference evidence="5 6" key="1">
    <citation type="journal article" date="2020" name="Microbiol. Resour. Announc.">
        <title>Complete genome sequence of Pseudomonas otitidis strain MrB4, isolated from Lake Biwa in Japan.</title>
        <authorList>
            <person name="Miyazaki K."/>
            <person name="Hase E."/>
            <person name="Maruya T."/>
        </authorList>
    </citation>
    <scope>NUCLEOTIDE SEQUENCE [LARGE SCALE GENOMIC DNA]</scope>
    <source>
        <strain evidence="5 6">MrB4</strain>
    </source>
</reference>
<comment type="similarity">
    <text evidence="1">Belongs to the outer membrane porin (Opr) (TC 1.B.25) family.</text>
</comment>
<evidence type="ECO:0000256" key="1">
    <source>
        <dbReference type="ARBA" id="ARBA00009075"/>
    </source>
</evidence>
<dbReference type="KEGG" id="poj:PtoMrB4_34410"/>
<dbReference type="GeneID" id="57398657"/>
<evidence type="ECO:0000256" key="2">
    <source>
        <dbReference type="ARBA" id="ARBA00022448"/>
    </source>
</evidence>
<evidence type="ECO:0000256" key="3">
    <source>
        <dbReference type="ARBA" id="ARBA00022729"/>
    </source>
</evidence>
<accession>A0A679GTV4</accession>
<gene>
    <name evidence="5" type="primary">oprD_1</name>
    <name evidence="5" type="ORF">PtoMrB4_34410</name>
</gene>
<dbReference type="AlphaFoldDB" id="A0A679GTV4"/>
<feature type="chain" id="PRO_5025351924" evidence="4">
    <location>
        <begin position="24"/>
        <end position="436"/>
    </location>
</feature>
<dbReference type="PANTHER" id="PTHR34596">
    <property type="entry name" value="CHITOPORIN"/>
    <property type="match status" value="1"/>
</dbReference>
<dbReference type="EMBL" id="AP022642">
    <property type="protein sequence ID" value="BCA29464.1"/>
    <property type="molecule type" value="Genomic_DNA"/>
</dbReference>
<dbReference type="InterPro" id="IPR005318">
    <property type="entry name" value="OM_porin_bac"/>
</dbReference>
<dbReference type="Gene3D" id="2.40.160.10">
    <property type="entry name" value="Porin"/>
    <property type="match status" value="1"/>
</dbReference>
<dbReference type="Proteomes" id="UP000501237">
    <property type="component" value="Chromosome"/>
</dbReference>
<keyword evidence="3 4" id="KW-0732">Signal</keyword>
<keyword evidence="2" id="KW-0813">Transport</keyword>
<dbReference type="GO" id="GO:0015288">
    <property type="term" value="F:porin activity"/>
    <property type="evidence" value="ECO:0007669"/>
    <property type="project" value="TreeGrafter"/>
</dbReference>
<name>A0A679GTV4_9GAMM</name>
<protein>
    <submittedName>
        <fullName evidence="5">Porin D</fullName>
    </submittedName>
</protein>
<organism evidence="5 6">
    <name type="scientific">Metapseudomonas otitidis</name>
    <dbReference type="NCBI Taxonomy" id="319939"/>
    <lineage>
        <taxon>Bacteria</taxon>
        <taxon>Pseudomonadati</taxon>
        <taxon>Pseudomonadota</taxon>
        <taxon>Gammaproteobacteria</taxon>
        <taxon>Pseudomonadales</taxon>
        <taxon>Pseudomonadaceae</taxon>
        <taxon>Metapseudomonas</taxon>
    </lineage>
</organism>
<dbReference type="PANTHER" id="PTHR34596:SF2">
    <property type="entry name" value="CHITOPORIN"/>
    <property type="match status" value="1"/>
</dbReference>
<dbReference type="InterPro" id="IPR023614">
    <property type="entry name" value="Porin_dom_sf"/>
</dbReference>
<evidence type="ECO:0000313" key="5">
    <source>
        <dbReference type="EMBL" id="BCA29464.1"/>
    </source>
</evidence>
<feature type="signal peptide" evidence="4">
    <location>
        <begin position="1"/>
        <end position="23"/>
    </location>
</feature>
<evidence type="ECO:0000313" key="6">
    <source>
        <dbReference type="Proteomes" id="UP000501237"/>
    </source>
</evidence>